<dbReference type="AlphaFoldDB" id="A0A223HY33"/>
<sequence>MLKQNTVSIPLKIEKECAGSLGYDTVSHPLKIAQNIKT</sequence>
<gene>
    <name evidence="1" type="ORF">Thert_01311</name>
</gene>
<dbReference type="Proteomes" id="UP000214975">
    <property type="component" value="Chromosome"/>
</dbReference>
<reference evidence="1 2" key="1">
    <citation type="submission" date="2016-08" db="EMBL/GenBank/DDBJ databases">
        <title>A novel genetic cassette of butanologenic Thermoanaerobacterium thermosaccharolyticum that directly convert cellulose to butanol.</title>
        <authorList>
            <person name="Li T."/>
            <person name="He J."/>
        </authorList>
    </citation>
    <scope>NUCLEOTIDE SEQUENCE [LARGE SCALE GENOMIC DNA]</scope>
    <source>
        <strain evidence="1 2">TG57</strain>
    </source>
</reference>
<name>A0A223HY33_THETR</name>
<dbReference type="EMBL" id="CP016893">
    <property type="protein sequence ID" value="AST57383.1"/>
    <property type="molecule type" value="Genomic_DNA"/>
</dbReference>
<organism evidence="1 2">
    <name type="scientific">Thermoanaerobacterium thermosaccharolyticum</name>
    <name type="common">Clostridium thermosaccharolyticum</name>
    <dbReference type="NCBI Taxonomy" id="1517"/>
    <lineage>
        <taxon>Bacteria</taxon>
        <taxon>Bacillati</taxon>
        <taxon>Bacillota</taxon>
        <taxon>Clostridia</taxon>
        <taxon>Thermoanaerobacterales</taxon>
        <taxon>Thermoanaerobacteraceae</taxon>
        <taxon>Thermoanaerobacterium</taxon>
    </lineage>
</organism>
<evidence type="ECO:0000313" key="2">
    <source>
        <dbReference type="Proteomes" id="UP000214975"/>
    </source>
</evidence>
<protein>
    <submittedName>
        <fullName evidence="1">Uncharacterized protein</fullName>
    </submittedName>
</protein>
<accession>A0A223HY33</accession>
<evidence type="ECO:0000313" key="1">
    <source>
        <dbReference type="EMBL" id="AST57383.1"/>
    </source>
</evidence>
<proteinExistence type="predicted"/>